<feature type="compositionally biased region" description="Low complexity" evidence="10">
    <location>
        <begin position="729"/>
        <end position="739"/>
    </location>
</feature>
<comment type="similarity">
    <text evidence="7">Belongs to the PRP39 family.</text>
</comment>
<keyword evidence="4" id="KW-0677">Repeat</keyword>
<feature type="region of interest" description="Disordered" evidence="10">
    <location>
        <begin position="72"/>
        <end position="149"/>
    </location>
</feature>
<name>A0A8J2S269_9CRUS</name>
<dbReference type="EMBL" id="CAKKLH010000337">
    <property type="protein sequence ID" value="CAH0113316.1"/>
    <property type="molecule type" value="Genomic_DNA"/>
</dbReference>
<accession>A0A8J2S269</accession>
<organism evidence="11 12">
    <name type="scientific">Daphnia galeata</name>
    <dbReference type="NCBI Taxonomy" id="27404"/>
    <lineage>
        <taxon>Eukaryota</taxon>
        <taxon>Metazoa</taxon>
        <taxon>Ecdysozoa</taxon>
        <taxon>Arthropoda</taxon>
        <taxon>Crustacea</taxon>
        <taxon>Branchiopoda</taxon>
        <taxon>Diplostraca</taxon>
        <taxon>Cladocera</taxon>
        <taxon>Anomopoda</taxon>
        <taxon>Daphniidae</taxon>
        <taxon>Daphnia</taxon>
    </lineage>
</organism>
<dbReference type="GO" id="GO:0005685">
    <property type="term" value="C:U1 snRNP"/>
    <property type="evidence" value="ECO:0007669"/>
    <property type="project" value="TreeGrafter"/>
</dbReference>
<evidence type="ECO:0000256" key="3">
    <source>
        <dbReference type="ARBA" id="ARBA00022664"/>
    </source>
</evidence>
<feature type="region of interest" description="Disordered" evidence="10">
    <location>
        <begin position="1"/>
        <end position="55"/>
    </location>
</feature>
<protein>
    <recommendedName>
        <fullName evidence="8">Pre-mRNA-processing factor 39</fullName>
    </recommendedName>
    <alternativeName>
        <fullName evidence="9">PRP39 homolog</fullName>
    </alternativeName>
</protein>
<evidence type="ECO:0000256" key="10">
    <source>
        <dbReference type="SAM" id="MobiDB-lite"/>
    </source>
</evidence>
<evidence type="ECO:0000256" key="5">
    <source>
        <dbReference type="ARBA" id="ARBA00023187"/>
    </source>
</evidence>
<gene>
    <name evidence="11" type="ORF">DGAL_LOCUS17201</name>
</gene>
<feature type="compositionally biased region" description="Low complexity" evidence="10">
    <location>
        <begin position="700"/>
        <end position="721"/>
    </location>
</feature>
<dbReference type="InterPro" id="IPR003107">
    <property type="entry name" value="HAT"/>
</dbReference>
<dbReference type="Proteomes" id="UP000789390">
    <property type="component" value="Unassembled WGS sequence"/>
</dbReference>
<keyword evidence="6" id="KW-0539">Nucleus</keyword>
<dbReference type="Gene3D" id="1.25.40.10">
    <property type="entry name" value="Tetratricopeptide repeat domain"/>
    <property type="match status" value="2"/>
</dbReference>
<evidence type="ECO:0000313" key="11">
    <source>
        <dbReference type="EMBL" id="CAH0113316.1"/>
    </source>
</evidence>
<dbReference type="PANTHER" id="PTHR17204">
    <property type="entry name" value="PRE-MRNA PROCESSING PROTEIN PRP39-RELATED"/>
    <property type="match status" value="1"/>
</dbReference>
<comment type="function">
    <text evidence="1">Involved in pre-mRNA splicing.</text>
</comment>
<keyword evidence="12" id="KW-1185">Reference proteome</keyword>
<reference evidence="11" key="1">
    <citation type="submission" date="2021-11" db="EMBL/GenBank/DDBJ databases">
        <authorList>
            <person name="Schell T."/>
        </authorList>
    </citation>
    <scope>NUCLEOTIDE SEQUENCE</scope>
    <source>
        <strain evidence="11">M5</strain>
    </source>
</reference>
<dbReference type="AlphaFoldDB" id="A0A8J2S269"/>
<dbReference type="GO" id="GO:0030627">
    <property type="term" value="F:pre-mRNA 5'-splice site binding"/>
    <property type="evidence" value="ECO:0007669"/>
    <property type="project" value="TreeGrafter"/>
</dbReference>
<feature type="compositionally biased region" description="Basic and acidic residues" evidence="10">
    <location>
        <begin position="113"/>
        <end position="133"/>
    </location>
</feature>
<dbReference type="InterPro" id="IPR011990">
    <property type="entry name" value="TPR-like_helical_dom_sf"/>
</dbReference>
<evidence type="ECO:0000256" key="2">
    <source>
        <dbReference type="ARBA" id="ARBA00004123"/>
    </source>
</evidence>
<comment type="caution">
    <text evidence="11">The sequence shown here is derived from an EMBL/GenBank/DDBJ whole genome shotgun (WGS) entry which is preliminary data.</text>
</comment>
<evidence type="ECO:0000256" key="6">
    <source>
        <dbReference type="ARBA" id="ARBA00023242"/>
    </source>
</evidence>
<dbReference type="Pfam" id="PF23241">
    <property type="entry name" value="HAT_PRP39_C"/>
    <property type="match status" value="1"/>
</dbReference>
<evidence type="ECO:0000313" key="12">
    <source>
        <dbReference type="Proteomes" id="UP000789390"/>
    </source>
</evidence>
<dbReference type="OrthoDB" id="10265668at2759"/>
<evidence type="ECO:0000256" key="7">
    <source>
        <dbReference type="ARBA" id="ARBA00038019"/>
    </source>
</evidence>
<evidence type="ECO:0000256" key="9">
    <source>
        <dbReference type="ARBA" id="ARBA00080852"/>
    </source>
</evidence>
<keyword evidence="3" id="KW-0507">mRNA processing</keyword>
<dbReference type="PANTHER" id="PTHR17204:SF5">
    <property type="entry name" value="PRE-MRNA-PROCESSING FACTOR 39"/>
    <property type="match status" value="1"/>
</dbReference>
<sequence>MEDNDYSFGGMEDSSSRVSYDQGSEENGQGGDSSIVMEGGFSESQLGGGDSNSGLGVIAAKADFEWSAARETTEVKKELNGNQNTEDSGEDDETKNRKRPFIDEMGEEDSESLTEKRVKTEVKDEKDEVKDETSMSNSESVVEGIREDVSDNESTESLWTAFDVIKPRIMKSEQLPDLEKFWRPVIESPKDFQAWTSLLQYVDHENDVAAAREAYDSFLRRYPYCYGYWKKWADYEKKKAMKKDCEKVFERGLAAIPLSVDLWLHYLNYCRVHHAANETFVREQFERAMTVCGLEFRSDRLWELYINWEVERDDLRRVFQIYDKLLAVPTQFHTTHWDNFQDLVNQNDPKELLTPEEYEELKLEIFTERKISTEAVADIKLTEEEIQAIRKKTKERRQVFHSKTEKDITDRWAFEEGIKRPYFHVKPLERGQLKNWKNYLEFEIEHDQQLRIDTLFERCLIACALYDDYWLLYAQHLESRWNDEMDNRPLIEKQLRSVYRRACTVHVYDKTTLYLMWSNFEEKTGHLHRAGLILDLLEKVAPKFDSLAVRRVNLARRQGDHSRVISYYRKYIESAKKDNGTLAPLSLRASRFAAKVMGDEELAEEFVEKALEKEPRNARLYIQLFDVRFQKKPLDVEGCVQALNRALKSKLDLEQRCRFSHRKVEFLEDFGTSVDEISTAQDEYQKLALKLQNDRQAKAAAQMAQQQASATNASTDASAGDDATKTSKTETSATTTSTYSGSYDGANYQGFQGQAGYQGQYQYPGWGGYQYPATAAAAAGGWGQQGYYPQQGYGQQQ</sequence>
<dbReference type="GO" id="GO:0000243">
    <property type="term" value="C:commitment complex"/>
    <property type="evidence" value="ECO:0007669"/>
    <property type="project" value="TreeGrafter"/>
</dbReference>
<dbReference type="GO" id="GO:0000395">
    <property type="term" value="P:mRNA 5'-splice site recognition"/>
    <property type="evidence" value="ECO:0007669"/>
    <property type="project" value="TreeGrafter"/>
</dbReference>
<feature type="region of interest" description="Disordered" evidence="10">
    <location>
        <begin position="700"/>
        <end position="739"/>
    </location>
</feature>
<dbReference type="SUPFAM" id="SSF48452">
    <property type="entry name" value="TPR-like"/>
    <property type="match status" value="1"/>
</dbReference>
<comment type="subcellular location">
    <subcellularLocation>
        <location evidence="2">Nucleus</location>
    </subcellularLocation>
</comment>
<proteinExistence type="inferred from homology"/>
<dbReference type="FunFam" id="1.25.40.10:FF:000063">
    <property type="entry name" value="Pre-mRNA processing factor 39"/>
    <property type="match status" value="1"/>
</dbReference>
<evidence type="ECO:0000256" key="1">
    <source>
        <dbReference type="ARBA" id="ARBA00003777"/>
    </source>
</evidence>
<dbReference type="InterPro" id="IPR059164">
    <property type="entry name" value="HAT_PRP39_C"/>
</dbReference>
<evidence type="ECO:0000256" key="4">
    <source>
        <dbReference type="ARBA" id="ARBA00022737"/>
    </source>
</evidence>
<feature type="compositionally biased region" description="Polar residues" evidence="10">
    <location>
        <begin position="16"/>
        <end position="27"/>
    </location>
</feature>
<dbReference type="GO" id="GO:0071004">
    <property type="term" value="C:U2-type prespliceosome"/>
    <property type="evidence" value="ECO:0007669"/>
    <property type="project" value="TreeGrafter"/>
</dbReference>
<dbReference type="FunFam" id="1.25.40.10:FF:000091">
    <property type="entry name" value="Pre-mRNA-processing factor 39"/>
    <property type="match status" value="1"/>
</dbReference>
<evidence type="ECO:0000256" key="8">
    <source>
        <dbReference type="ARBA" id="ARBA00067962"/>
    </source>
</evidence>
<dbReference type="Pfam" id="PF23240">
    <property type="entry name" value="HAT_PRP39_N"/>
    <property type="match status" value="1"/>
</dbReference>
<dbReference type="SMART" id="SM00386">
    <property type="entry name" value="HAT"/>
    <property type="match status" value="7"/>
</dbReference>
<keyword evidence="5" id="KW-0508">mRNA splicing</keyword>